<reference evidence="3" key="1">
    <citation type="submission" date="2010-09" db="EMBL/GenBank/DDBJ databases">
        <title>The genome sequence of Geomyces destructans 20631-21.</title>
        <authorList>
            <consortium name="The Broad Institute Genome Sequencing Platform"/>
            <person name="Cuomo C.A."/>
            <person name="Blehert D.S."/>
            <person name="Lorch J.M."/>
            <person name="Young S.K."/>
            <person name="Zeng Q."/>
            <person name="Gargeya S."/>
            <person name="Fitzgerald M."/>
            <person name="Haas B."/>
            <person name="Abouelleil A."/>
            <person name="Alvarado L."/>
            <person name="Arachchi H.M."/>
            <person name="Berlin A."/>
            <person name="Brown A."/>
            <person name="Chapman S.B."/>
            <person name="Chen Z."/>
            <person name="Dunbar C."/>
            <person name="Freedman E."/>
            <person name="Gearin G."/>
            <person name="Gellesch M."/>
            <person name="Goldberg J."/>
            <person name="Griggs A."/>
            <person name="Gujja S."/>
            <person name="Heiman D."/>
            <person name="Howarth C."/>
            <person name="Larson L."/>
            <person name="Lui A."/>
            <person name="MacDonald P.J.P."/>
            <person name="Montmayeur A."/>
            <person name="Murphy C."/>
            <person name="Neiman D."/>
            <person name="Pearson M."/>
            <person name="Priest M."/>
            <person name="Roberts A."/>
            <person name="Saif S."/>
            <person name="Shea T."/>
            <person name="Shenoy N."/>
            <person name="Sisk P."/>
            <person name="Stolte C."/>
            <person name="Sykes S."/>
            <person name="Wortman J."/>
            <person name="Nusbaum C."/>
            <person name="Birren B."/>
        </authorList>
    </citation>
    <scope>NUCLEOTIDE SEQUENCE [LARGE SCALE GENOMIC DNA]</scope>
    <source>
        <strain evidence="3">ATCC MYA-4855 / 20631-21</strain>
    </source>
</reference>
<feature type="region of interest" description="Disordered" evidence="1">
    <location>
        <begin position="92"/>
        <end position="244"/>
    </location>
</feature>
<dbReference type="AlphaFoldDB" id="L8FX71"/>
<feature type="compositionally biased region" description="Basic and acidic residues" evidence="1">
    <location>
        <begin position="121"/>
        <end position="131"/>
    </location>
</feature>
<feature type="compositionally biased region" description="Basic and acidic residues" evidence="1">
    <location>
        <begin position="138"/>
        <end position="159"/>
    </location>
</feature>
<proteinExistence type="predicted"/>
<sequence length="244" mass="27516">MQELPSSYITEDLPFHFHFYNKHQNSAHISHSDLRSAVLSSRSPSTQANLGNYPRMAELIGFGLSASDKLIDKLTSPMGKDIPYITEKLHAQTGTNTEHNPHRRFRSPDSDPDSSYSSDTRTCRSHHDNSRSRHKNTRDRDSHAERPRRQRAADMREDSPPNSRHVHVASLPPQRPGFVTRGSQSQCAPRRASRRGDERRGSTDRRGSRSRSNSSEGIAERFMEPRSERCDGHSSWGCAGEAGS</sequence>
<organism evidence="2 3">
    <name type="scientific">Pseudogymnoascus destructans (strain ATCC MYA-4855 / 20631-21)</name>
    <name type="common">Bat white-nose syndrome fungus</name>
    <name type="synonym">Geomyces destructans</name>
    <dbReference type="NCBI Taxonomy" id="658429"/>
    <lineage>
        <taxon>Eukaryota</taxon>
        <taxon>Fungi</taxon>
        <taxon>Dikarya</taxon>
        <taxon>Ascomycota</taxon>
        <taxon>Pezizomycotina</taxon>
        <taxon>Leotiomycetes</taxon>
        <taxon>Thelebolales</taxon>
        <taxon>Thelebolaceae</taxon>
        <taxon>Pseudogymnoascus</taxon>
    </lineage>
</organism>
<gene>
    <name evidence="2" type="ORF">GMDG_07156</name>
</gene>
<feature type="compositionally biased region" description="Basic and acidic residues" evidence="1">
    <location>
        <begin position="194"/>
        <end position="207"/>
    </location>
</feature>
<dbReference type="HOGENOM" id="CLU_1138431_0_0_1"/>
<name>L8FX71_PSED2</name>
<dbReference type="EMBL" id="GL573371">
    <property type="protein sequence ID" value="ELR05114.1"/>
    <property type="molecule type" value="Genomic_DNA"/>
</dbReference>
<dbReference type="VEuPathDB" id="FungiDB:GMDG_07156"/>
<evidence type="ECO:0000313" key="2">
    <source>
        <dbReference type="EMBL" id="ELR05114.1"/>
    </source>
</evidence>
<accession>L8FX71</accession>
<protein>
    <submittedName>
        <fullName evidence="2">Uncharacterized protein</fullName>
    </submittedName>
</protein>
<evidence type="ECO:0000256" key="1">
    <source>
        <dbReference type="SAM" id="MobiDB-lite"/>
    </source>
</evidence>
<keyword evidence="3" id="KW-1185">Reference proteome</keyword>
<feature type="compositionally biased region" description="Basic and acidic residues" evidence="1">
    <location>
        <begin position="218"/>
        <end position="232"/>
    </location>
</feature>
<dbReference type="InParanoid" id="L8FX71"/>
<evidence type="ECO:0000313" key="3">
    <source>
        <dbReference type="Proteomes" id="UP000011064"/>
    </source>
</evidence>
<dbReference type="Proteomes" id="UP000011064">
    <property type="component" value="Unassembled WGS sequence"/>
</dbReference>
<dbReference type="OrthoDB" id="3440396at2759"/>